<feature type="compositionally biased region" description="Basic and acidic residues" evidence="1">
    <location>
        <begin position="31"/>
        <end position="41"/>
    </location>
</feature>
<gene>
    <name evidence="2" type="ORF">EVAR_955_1</name>
</gene>
<feature type="compositionally biased region" description="Basic and acidic residues" evidence="1">
    <location>
        <begin position="54"/>
        <end position="67"/>
    </location>
</feature>
<feature type="region of interest" description="Disordered" evidence="1">
    <location>
        <begin position="31"/>
        <end position="72"/>
    </location>
</feature>
<name>A0A4C1SEU0_EUMVA</name>
<dbReference type="EMBL" id="BGZK01000005">
    <property type="protein sequence ID" value="GBP00396.1"/>
    <property type="molecule type" value="Genomic_DNA"/>
</dbReference>
<accession>A0A4C1SEU0</accession>
<dbReference type="Proteomes" id="UP000299102">
    <property type="component" value="Unassembled WGS sequence"/>
</dbReference>
<evidence type="ECO:0000313" key="3">
    <source>
        <dbReference type="Proteomes" id="UP000299102"/>
    </source>
</evidence>
<comment type="caution">
    <text evidence="2">The sequence shown here is derived from an EMBL/GenBank/DDBJ whole genome shotgun (WGS) entry which is preliminary data.</text>
</comment>
<sequence>MPSESMSVDASARKIYIRNQCHLAVYNDTRQRGTELSRRTETGMSPIPAADTIGARDRKGYYGERRERKGWR</sequence>
<organism evidence="2 3">
    <name type="scientific">Eumeta variegata</name>
    <name type="common">Bagworm moth</name>
    <name type="synonym">Eumeta japonica</name>
    <dbReference type="NCBI Taxonomy" id="151549"/>
    <lineage>
        <taxon>Eukaryota</taxon>
        <taxon>Metazoa</taxon>
        <taxon>Ecdysozoa</taxon>
        <taxon>Arthropoda</taxon>
        <taxon>Hexapoda</taxon>
        <taxon>Insecta</taxon>
        <taxon>Pterygota</taxon>
        <taxon>Neoptera</taxon>
        <taxon>Endopterygota</taxon>
        <taxon>Lepidoptera</taxon>
        <taxon>Glossata</taxon>
        <taxon>Ditrysia</taxon>
        <taxon>Tineoidea</taxon>
        <taxon>Psychidae</taxon>
        <taxon>Oiketicinae</taxon>
        <taxon>Eumeta</taxon>
    </lineage>
</organism>
<keyword evidence="3" id="KW-1185">Reference proteome</keyword>
<evidence type="ECO:0000256" key="1">
    <source>
        <dbReference type="SAM" id="MobiDB-lite"/>
    </source>
</evidence>
<reference evidence="2 3" key="1">
    <citation type="journal article" date="2019" name="Commun. Biol.">
        <title>The bagworm genome reveals a unique fibroin gene that provides high tensile strength.</title>
        <authorList>
            <person name="Kono N."/>
            <person name="Nakamura H."/>
            <person name="Ohtoshi R."/>
            <person name="Tomita M."/>
            <person name="Numata K."/>
            <person name="Arakawa K."/>
        </authorList>
    </citation>
    <scope>NUCLEOTIDE SEQUENCE [LARGE SCALE GENOMIC DNA]</scope>
</reference>
<proteinExistence type="predicted"/>
<dbReference type="AlphaFoldDB" id="A0A4C1SEU0"/>
<evidence type="ECO:0000313" key="2">
    <source>
        <dbReference type="EMBL" id="GBP00396.1"/>
    </source>
</evidence>
<protein>
    <submittedName>
        <fullName evidence="2">Uncharacterized protein</fullName>
    </submittedName>
</protein>